<comment type="caution">
    <text evidence="2">The sequence shown here is derived from an EMBL/GenBank/DDBJ whole genome shotgun (WGS) entry which is preliminary data.</text>
</comment>
<dbReference type="InterPro" id="IPR023378">
    <property type="entry name" value="YheA/YmcA-like_dom_sf"/>
</dbReference>
<proteinExistence type="inferred from homology"/>
<evidence type="ECO:0000313" key="2">
    <source>
        <dbReference type="EMBL" id="RXI79186.1"/>
    </source>
</evidence>
<dbReference type="Proteomes" id="UP000290602">
    <property type="component" value="Unassembled WGS sequence"/>
</dbReference>
<gene>
    <name evidence="2" type="ORF">DXH47_03840</name>
</gene>
<keyword evidence="3" id="KW-1185">Reference proteome</keyword>
<dbReference type="SUPFAM" id="SSF158622">
    <property type="entry name" value="YheA/YmcA-like"/>
    <property type="match status" value="1"/>
</dbReference>
<evidence type="ECO:0000313" key="3">
    <source>
        <dbReference type="Proteomes" id="UP000290602"/>
    </source>
</evidence>
<dbReference type="RefSeq" id="WP_129031747.1">
    <property type="nucleotide sequence ID" value="NZ_CP059603.1"/>
</dbReference>
<dbReference type="AlphaFoldDB" id="A0A4V1LFG9"/>
<sequence>MAETLQDLGATVAKTLQATPEFKALQAAFAEMKADADTYQLFQDFQALQTKLQQKQMGGQKLTDDELKQAQDLATQVGSKPAIKTLMAKEKDVNALLNELNNTITKPIQAIYQG</sequence>
<dbReference type="OrthoDB" id="9811402at2"/>
<reference evidence="2 3" key="1">
    <citation type="submission" date="2018-08" db="EMBL/GenBank/DDBJ databases">
        <title>Lactobacillus suantsai sp. nov., isolated from traditional fermented suan-tsai in Taiwan.</title>
        <authorList>
            <person name="Huang C.-H."/>
        </authorList>
    </citation>
    <scope>NUCLEOTIDE SEQUENCE [LARGE SCALE GENOMIC DNA]</scope>
    <source>
        <strain evidence="2 3">BCRC 12945</strain>
    </source>
</reference>
<dbReference type="Gene3D" id="1.20.1500.10">
    <property type="entry name" value="YheA/YmcA-like"/>
    <property type="match status" value="1"/>
</dbReference>
<comment type="similarity">
    <text evidence="1">Belongs to the UPF0342 family.</text>
</comment>
<protein>
    <recommendedName>
        <fullName evidence="1">UPF0342 protein DXH47_03840</fullName>
    </recommendedName>
</protein>
<dbReference type="Pfam" id="PF06133">
    <property type="entry name" value="Com_YlbF"/>
    <property type="match status" value="1"/>
</dbReference>
<dbReference type="EMBL" id="QXIL01000005">
    <property type="protein sequence ID" value="RXI79186.1"/>
    <property type="molecule type" value="Genomic_DNA"/>
</dbReference>
<dbReference type="HAMAP" id="MF_01526">
    <property type="entry name" value="UPF0342"/>
    <property type="match status" value="1"/>
</dbReference>
<dbReference type="InterPro" id="IPR010368">
    <property type="entry name" value="Com_YlbF"/>
</dbReference>
<accession>A0A4V1LFG9</accession>
<name>A0A4V1LFG9_9LACO</name>
<evidence type="ECO:0000256" key="1">
    <source>
        <dbReference type="HAMAP-Rule" id="MF_01526"/>
    </source>
</evidence>
<organism evidence="2 3">
    <name type="scientific">Levilactobacillus suantsaii</name>
    <dbReference type="NCBI Taxonomy" id="2292255"/>
    <lineage>
        <taxon>Bacteria</taxon>
        <taxon>Bacillati</taxon>
        <taxon>Bacillota</taxon>
        <taxon>Bacilli</taxon>
        <taxon>Lactobacillales</taxon>
        <taxon>Lactobacillaceae</taxon>
        <taxon>Levilactobacillus</taxon>
    </lineage>
</organism>